<dbReference type="OrthoDB" id="669645at2"/>
<dbReference type="Pfam" id="PF14022">
    <property type="entry name" value="DUF4238"/>
    <property type="match status" value="1"/>
</dbReference>
<dbReference type="Proteomes" id="UP000214684">
    <property type="component" value="Unassembled WGS sequence"/>
</dbReference>
<reference evidence="1 2" key="1">
    <citation type="submission" date="2016-11" db="EMBL/GenBank/DDBJ databases">
        <title>Whole genomes of Flavobacteriaceae.</title>
        <authorList>
            <person name="Stine C."/>
            <person name="Li C."/>
            <person name="Tadesse D."/>
        </authorList>
    </citation>
    <scope>NUCLEOTIDE SEQUENCE [LARGE SCALE GENOMIC DNA]</scope>
    <source>
        <strain evidence="1 2">DSM 24704</strain>
    </source>
</reference>
<dbReference type="AlphaFoldDB" id="A0A227P5R4"/>
<comment type="caution">
    <text evidence="1">The sequence shown here is derived from an EMBL/GenBank/DDBJ whole genome shotgun (WGS) entry which is preliminary data.</text>
</comment>
<keyword evidence="2" id="KW-1185">Reference proteome</keyword>
<dbReference type="RefSeq" id="WP_089479981.1">
    <property type="nucleotide sequence ID" value="NZ_MUGS01000022.1"/>
</dbReference>
<evidence type="ECO:0008006" key="3">
    <source>
        <dbReference type="Google" id="ProtNLM"/>
    </source>
</evidence>
<sequence length="273" mass="32163">MEHTRNQHYVPQFLLKNFASSKKSFIWTYDKVAKENNWNSIKERPISKVASEDFFYDQIENNKEFSFEYEIGKVEREVAPILEKIVQHKNILIITDIERERLSYFIAIQFIRTKWRLNLIKSQSLDFTEKVAEAFGVAQEKLDHKSLWFSLFESASLFSKAIKNKVWFLGESEKLFYSSDNPVVLQNSVNSNEFRGTLGLDSYGIEIYLPISDSLLLCCCCEKYLQNKHGILNLEKLPYENILNLNSLQFFQSERFIFSSSNDFKMIDEFIDI</sequence>
<name>A0A227P5R4_9FLAO</name>
<evidence type="ECO:0000313" key="1">
    <source>
        <dbReference type="EMBL" id="OXG05310.1"/>
    </source>
</evidence>
<accession>A0A227P5R4</accession>
<organism evidence="1 2">
    <name type="scientific">Flavobacterium araucananum</name>
    <dbReference type="NCBI Taxonomy" id="946678"/>
    <lineage>
        <taxon>Bacteria</taxon>
        <taxon>Pseudomonadati</taxon>
        <taxon>Bacteroidota</taxon>
        <taxon>Flavobacteriia</taxon>
        <taxon>Flavobacteriales</taxon>
        <taxon>Flavobacteriaceae</taxon>
        <taxon>Flavobacterium</taxon>
    </lineage>
</organism>
<protein>
    <recommendedName>
        <fullName evidence="3">DUF4238 domain-containing protein</fullName>
    </recommendedName>
</protein>
<proteinExistence type="predicted"/>
<gene>
    <name evidence="1" type="ORF">B0A64_13125</name>
</gene>
<evidence type="ECO:0000313" key="2">
    <source>
        <dbReference type="Proteomes" id="UP000214684"/>
    </source>
</evidence>
<dbReference type="EMBL" id="MUGS01000022">
    <property type="protein sequence ID" value="OXG05310.1"/>
    <property type="molecule type" value="Genomic_DNA"/>
</dbReference>
<dbReference type="InterPro" id="IPR025332">
    <property type="entry name" value="DUF4238"/>
</dbReference>